<accession>A0AB94IF98</accession>
<keyword evidence="1" id="KW-1133">Transmembrane helix</keyword>
<gene>
    <name evidence="2" type="ORF">O970_00330</name>
</gene>
<name>A0AB94IF98_9GAMM</name>
<dbReference type="AlphaFoldDB" id="A0AB94IF98"/>
<keyword evidence="1" id="KW-0472">Membrane</keyword>
<protein>
    <recommendedName>
        <fullName evidence="4">AsmA family protein</fullName>
    </recommendedName>
</protein>
<reference evidence="2 3" key="1">
    <citation type="journal article" date="2014" name="Appl. Environ. Microbiol.">
        <title>Genomic features of a bumble bee symbiont reflect its host environment.</title>
        <authorList>
            <person name="Martinson V.G."/>
            <person name="Magoc T."/>
            <person name="Koch H."/>
            <person name="Salzberg S.L."/>
            <person name="Moran N.A."/>
        </authorList>
    </citation>
    <scope>NUCLEOTIDE SEQUENCE [LARGE SCALE GENOMIC DNA]</scope>
    <source>
        <strain evidence="2 3">Bimp</strain>
    </source>
</reference>
<organism evidence="2 3">
    <name type="scientific">Candidatus Schmidhempelia bombi str. Bimp</name>
    <dbReference type="NCBI Taxonomy" id="1387197"/>
    <lineage>
        <taxon>Bacteria</taxon>
        <taxon>Pseudomonadati</taxon>
        <taxon>Pseudomonadota</taxon>
        <taxon>Gammaproteobacteria</taxon>
        <taxon>Orbales</taxon>
        <taxon>Orbaceae</taxon>
        <taxon>Candidatus Schmidhempelia</taxon>
    </lineage>
</organism>
<comment type="caution">
    <text evidence="2">The sequence shown here is derived from an EMBL/GenBank/DDBJ whole genome shotgun (WGS) entry which is preliminary data.</text>
</comment>
<keyword evidence="1" id="KW-0812">Transmembrane</keyword>
<sequence length="577" mass="66283">MNKFTHRLIRLLMLLLWIMWAIVIIAILSIKTDFGAKILVRYISDNNNIFSLKIGNVSHSFNKPYEFIINDFCLNDKSTGKTIIQNAQLTLALDMSTLFHHPIWQYVIINHGQLNLSLDQLQQSPLQHYFPTKHLQLIDVTAYLHNTQGLESHITGLTGGVKPWLPHKLATDQTVEFNFTTQTTQLNQLTINKMVIGGIEKNGNIYLNNVGGNLYHGFFLAKANHLADQHWVINELHFNHINSPDDQIIKTFESTIQHLPPLTIKKLYVLNSSFDLPQFKIEKGNIELVDIRYNNHWSWRNASFIANADNVVINDHHFSDLLIRGKINPQQLIIEKAESRWNRGIISLNGIWQENQLRLNKLFIAGIRYTLPNDWLSRINNKKLPSYLANITIDDFTLTPSLIIDTRSAFPMQFTALEVEGKDLDLIHNRRFALSRGDLNIKAYDATINKVALHYNDLSINISRQAKSNTQKRSSNTIINMTFSALTDTGIIDARIVVNKTQKQLQKLNIIGKNVDSQLLKQWHIIENPTDSMEFSVSLSGDYDPLNLAGKLSNEDLNQTRHYNITHNQIRTNDQQY</sequence>
<dbReference type="RefSeq" id="WP_130575700.1">
    <property type="nucleotide sequence ID" value="NZ_AWGA01000006.1"/>
</dbReference>
<evidence type="ECO:0000256" key="1">
    <source>
        <dbReference type="SAM" id="Phobius"/>
    </source>
</evidence>
<proteinExistence type="predicted"/>
<dbReference type="EMBL" id="AWGA01000006">
    <property type="protein sequence ID" value="TEA28186.1"/>
    <property type="molecule type" value="Genomic_DNA"/>
</dbReference>
<feature type="transmembrane region" description="Helical" evidence="1">
    <location>
        <begin position="12"/>
        <end position="30"/>
    </location>
</feature>
<keyword evidence="3" id="KW-1185">Reference proteome</keyword>
<evidence type="ECO:0008006" key="4">
    <source>
        <dbReference type="Google" id="ProtNLM"/>
    </source>
</evidence>
<evidence type="ECO:0000313" key="3">
    <source>
        <dbReference type="Proteomes" id="UP000506160"/>
    </source>
</evidence>
<evidence type="ECO:0000313" key="2">
    <source>
        <dbReference type="EMBL" id="TEA28186.1"/>
    </source>
</evidence>
<dbReference type="Proteomes" id="UP000506160">
    <property type="component" value="Unassembled WGS sequence"/>
</dbReference>